<dbReference type="InterPro" id="IPR036875">
    <property type="entry name" value="Znf_CCHC_sf"/>
</dbReference>
<feature type="region of interest" description="Disordered" evidence="1">
    <location>
        <begin position="302"/>
        <end position="330"/>
    </location>
</feature>
<dbReference type="Pfam" id="PF00078">
    <property type="entry name" value="RVT_1"/>
    <property type="match status" value="1"/>
</dbReference>
<keyword evidence="3" id="KW-0695">RNA-directed DNA polymerase</keyword>
<accession>A0A4Y2BQX9</accession>
<dbReference type="InterPro" id="IPR000477">
    <property type="entry name" value="RT_dom"/>
</dbReference>
<dbReference type="InterPro" id="IPR001878">
    <property type="entry name" value="Znf_CCHC"/>
</dbReference>
<dbReference type="PROSITE" id="PS50878">
    <property type="entry name" value="RT_POL"/>
    <property type="match status" value="1"/>
</dbReference>
<keyword evidence="4" id="KW-1185">Reference proteome</keyword>
<dbReference type="EMBL" id="BGPR01000103">
    <property type="protein sequence ID" value="GBL94600.1"/>
    <property type="molecule type" value="Genomic_DNA"/>
</dbReference>
<dbReference type="InterPro" id="IPR052560">
    <property type="entry name" value="RdDP_mobile_element"/>
</dbReference>
<name>A0A4Y2BQX9_ARAVE</name>
<dbReference type="CDD" id="cd01650">
    <property type="entry name" value="RT_nLTR_like"/>
    <property type="match status" value="1"/>
</dbReference>
<dbReference type="SMART" id="SM00343">
    <property type="entry name" value="ZnF_C2HC"/>
    <property type="match status" value="2"/>
</dbReference>
<keyword evidence="3" id="KW-0548">Nucleotidyltransferase</keyword>
<dbReference type="SUPFAM" id="SSF56672">
    <property type="entry name" value="DNA/RNA polymerases"/>
    <property type="match status" value="1"/>
</dbReference>
<dbReference type="GO" id="GO:0008270">
    <property type="term" value="F:zinc ion binding"/>
    <property type="evidence" value="ECO:0007669"/>
    <property type="project" value="InterPro"/>
</dbReference>
<dbReference type="AlphaFoldDB" id="A0A4Y2BQX9"/>
<comment type="caution">
    <text evidence="3">The sequence shown here is derived from an EMBL/GenBank/DDBJ whole genome shotgun (WGS) entry which is preliminary data.</text>
</comment>
<gene>
    <name evidence="3" type="primary">X-elementORF2_341</name>
    <name evidence="3" type="ORF">AVEN_235676_1</name>
</gene>
<organism evidence="3 4">
    <name type="scientific">Araneus ventricosus</name>
    <name type="common">Orbweaver spider</name>
    <name type="synonym">Epeira ventricosa</name>
    <dbReference type="NCBI Taxonomy" id="182803"/>
    <lineage>
        <taxon>Eukaryota</taxon>
        <taxon>Metazoa</taxon>
        <taxon>Ecdysozoa</taxon>
        <taxon>Arthropoda</taxon>
        <taxon>Chelicerata</taxon>
        <taxon>Arachnida</taxon>
        <taxon>Araneae</taxon>
        <taxon>Araneomorphae</taxon>
        <taxon>Entelegynae</taxon>
        <taxon>Araneoidea</taxon>
        <taxon>Araneidae</taxon>
        <taxon>Araneus</taxon>
    </lineage>
</organism>
<evidence type="ECO:0000256" key="1">
    <source>
        <dbReference type="SAM" id="MobiDB-lite"/>
    </source>
</evidence>
<dbReference type="GO" id="GO:0003676">
    <property type="term" value="F:nucleic acid binding"/>
    <property type="evidence" value="ECO:0007669"/>
    <property type="project" value="InterPro"/>
</dbReference>
<keyword evidence="3" id="KW-0808">Transferase</keyword>
<proteinExistence type="predicted"/>
<feature type="domain" description="Reverse transcriptase" evidence="2">
    <location>
        <begin position="671"/>
        <end position="942"/>
    </location>
</feature>
<sequence length="1017" mass="115221">MKIKAFSDISVTVSPHESLNSSKGVISCGELLNVPLESILKDLQSQGVSHVRRISIRRDGQLLNTKHLILTFSSAKLPEYIKAGYMRLSVRPYIPNPLRCFQCQRFGHSKTSCRGTLTCARCAEVGHDSSQCTAAEKCVNCKEAHTSFSRNCSAWKLEKEIVATKIKKQISYPEARKLVKSQTAASATSYSSIVKNPCTTACTRNNLGDLICGNNKSDSTNLTPRKKTYETTSIYILSSVPFKASYTPSEICPRSIDPVLKLSSTDTRNETVSFQFKVPEINETPPDFSDFKTVTNRKKLKKDNQDNITDKVSQHYKPQQLTDKEPSEASNAVKQGNIMVTKNGAKSAHVCSVGPVPDPMVAFPPEKTKVLQSLESDADAEMSSSSASEGDTLEYNMSEDLEDTPQNICPTTLPPPSTARKRYVFDAADWAKFASFAKITSDVVNNNSIDEAISQVIKIIIDAANASISFSKGSSRRQNKPWWNNECQQARKKQGKAWSRFRRYPTTANLIAYKKTIAEFRRIERYSIRMSWRNFVSSIKSSISSREMWYKIKKVFGTPTSNHISALCVNGHIISSLKDIANTIASTLANTSSSKNYNHEYLNHKLKTETRKLNFNSRSDFSYNSNFTYQEFQICLSKVNKSSPGPDNINYIMLQHLTIESQQNLLNLYNRIWNEHCFPTSWQEAIIIPIPKPGKDKTDPSNYRPIALTSCLCKILEKMINCRLMYFLETNNLLHPFQSGFRRGRSTLDNILSLETDIRLAFLQRKHLIAVFFDIEKAYDRTWRYGILKDLHDFNLRGNLPIFIQSFLKLRKFRVRLASEFSDYFIQEEGVPQGSILSVTLFIVKINNILNQLPLFVKGSLYVDDLYISCTGMNIHFIERQLQIAINNISKWSHINGFTISASKTAAVHFCRKRNLHFDPDLKLNNESIPFVNDIRFLGITFDKKLSFLPHVKLLRRKSEKSLNILKVLSTTAWGADRSSMLKIYRATILSKLDYGCPIYGSTRKSIIQIPDSSCSS</sequence>
<dbReference type="OrthoDB" id="1938551at2759"/>
<dbReference type="PANTHER" id="PTHR36688">
    <property type="entry name" value="ENDO/EXONUCLEASE/PHOSPHATASE DOMAIN-CONTAINING PROTEIN"/>
    <property type="match status" value="1"/>
</dbReference>
<evidence type="ECO:0000259" key="2">
    <source>
        <dbReference type="PROSITE" id="PS50878"/>
    </source>
</evidence>
<reference evidence="3 4" key="1">
    <citation type="journal article" date="2019" name="Sci. Rep.">
        <title>Orb-weaving spider Araneus ventricosus genome elucidates the spidroin gene catalogue.</title>
        <authorList>
            <person name="Kono N."/>
            <person name="Nakamura H."/>
            <person name="Ohtoshi R."/>
            <person name="Moran D.A.P."/>
            <person name="Shinohara A."/>
            <person name="Yoshida Y."/>
            <person name="Fujiwara M."/>
            <person name="Mori M."/>
            <person name="Tomita M."/>
            <person name="Arakawa K."/>
        </authorList>
    </citation>
    <scope>NUCLEOTIDE SEQUENCE [LARGE SCALE GENOMIC DNA]</scope>
</reference>
<feature type="compositionally biased region" description="Basic and acidic residues" evidence="1">
    <location>
        <begin position="302"/>
        <end position="313"/>
    </location>
</feature>
<dbReference type="SUPFAM" id="SSF57756">
    <property type="entry name" value="Retrovirus zinc finger-like domains"/>
    <property type="match status" value="1"/>
</dbReference>
<dbReference type="GO" id="GO:0003964">
    <property type="term" value="F:RNA-directed DNA polymerase activity"/>
    <property type="evidence" value="ECO:0007669"/>
    <property type="project" value="UniProtKB-KW"/>
</dbReference>
<evidence type="ECO:0000313" key="3">
    <source>
        <dbReference type="EMBL" id="GBL94600.1"/>
    </source>
</evidence>
<dbReference type="InterPro" id="IPR043502">
    <property type="entry name" value="DNA/RNA_pol_sf"/>
</dbReference>
<dbReference type="PANTHER" id="PTHR36688:SF2">
    <property type="entry name" value="ENDONUCLEASE_EXONUCLEASE_PHOSPHATASE DOMAIN-CONTAINING PROTEIN"/>
    <property type="match status" value="1"/>
</dbReference>
<dbReference type="Proteomes" id="UP000499080">
    <property type="component" value="Unassembled WGS sequence"/>
</dbReference>
<evidence type="ECO:0000313" key="4">
    <source>
        <dbReference type="Proteomes" id="UP000499080"/>
    </source>
</evidence>
<protein>
    <submittedName>
        <fullName evidence="3">Putative RNA-directed DNA polymerase from transposon X-element</fullName>
    </submittedName>
</protein>